<feature type="non-terminal residue" evidence="2">
    <location>
        <position position="1"/>
    </location>
</feature>
<protein>
    <submittedName>
        <fullName evidence="2">Uncharacterized protein</fullName>
    </submittedName>
</protein>
<evidence type="ECO:0000313" key="2">
    <source>
        <dbReference type="EMBL" id="MFC7411561.1"/>
    </source>
</evidence>
<gene>
    <name evidence="2" type="ORF">ACFQPB_22130</name>
</gene>
<dbReference type="RefSeq" id="WP_382228138.1">
    <property type="nucleotide sequence ID" value="NZ_JBHTCA010000037.1"/>
</dbReference>
<reference evidence="3" key="1">
    <citation type="journal article" date="2019" name="Int. J. Syst. Evol. Microbiol.">
        <title>The Global Catalogue of Microorganisms (GCM) 10K type strain sequencing project: providing services to taxonomists for standard genome sequencing and annotation.</title>
        <authorList>
            <consortium name="The Broad Institute Genomics Platform"/>
            <consortium name="The Broad Institute Genome Sequencing Center for Infectious Disease"/>
            <person name="Wu L."/>
            <person name="Ma J."/>
        </authorList>
    </citation>
    <scope>NUCLEOTIDE SEQUENCE [LARGE SCALE GENOMIC DNA]</scope>
    <source>
        <strain evidence="3">CGMCC 1.12371</strain>
    </source>
</reference>
<accession>A0ABW2QQL2</accession>
<sequence>TQKRSGRTIPSGGLPGPAPEQSPTLHPRSLKPRVLHFRFESAPHMCSHLVVASCILVSAVGCTAHDLTSSAIAKQLVESKGSSVSLTAAVPGAWEKVCVLGPYSNNDTAKQTLGFEWNAEEKTSIQTNEGISLLLFVQDKQVVSYVEHPRNHGDFSNLTTQCFPREKAQFIYDPKPTNGWPGLFPKNVA</sequence>
<organism evidence="2 3">
    <name type="scientific">Hydrogenophaga atypica</name>
    <dbReference type="NCBI Taxonomy" id="249409"/>
    <lineage>
        <taxon>Bacteria</taxon>
        <taxon>Pseudomonadati</taxon>
        <taxon>Pseudomonadota</taxon>
        <taxon>Betaproteobacteria</taxon>
        <taxon>Burkholderiales</taxon>
        <taxon>Comamonadaceae</taxon>
        <taxon>Hydrogenophaga</taxon>
    </lineage>
</organism>
<dbReference type="Proteomes" id="UP001596501">
    <property type="component" value="Unassembled WGS sequence"/>
</dbReference>
<dbReference type="EMBL" id="JBHTCA010000037">
    <property type="protein sequence ID" value="MFC7411561.1"/>
    <property type="molecule type" value="Genomic_DNA"/>
</dbReference>
<comment type="caution">
    <text evidence="2">The sequence shown here is derived from an EMBL/GenBank/DDBJ whole genome shotgun (WGS) entry which is preliminary data.</text>
</comment>
<name>A0ABW2QQL2_9BURK</name>
<proteinExistence type="predicted"/>
<feature type="region of interest" description="Disordered" evidence="1">
    <location>
        <begin position="1"/>
        <end position="27"/>
    </location>
</feature>
<evidence type="ECO:0000313" key="3">
    <source>
        <dbReference type="Proteomes" id="UP001596501"/>
    </source>
</evidence>
<evidence type="ECO:0000256" key="1">
    <source>
        <dbReference type="SAM" id="MobiDB-lite"/>
    </source>
</evidence>
<keyword evidence="3" id="KW-1185">Reference proteome</keyword>